<dbReference type="EMBL" id="KV417704">
    <property type="protein sequence ID" value="KZP09271.1"/>
    <property type="molecule type" value="Genomic_DNA"/>
</dbReference>
<proteinExistence type="predicted"/>
<dbReference type="PROSITE" id="PS50082">
    <property type="entry name" value="WD_REPEATS_2"/>
    <property type="match status" value="1"/>
</dbReference>
<dbReference type="InterPro" id="IPR019775">
    <property type="entry name" value="WD40_repeat_CS"/>
</dbReference>
<organism evidence="4">
    <name type="scientific">Athelia psychrophila</name>
    <dbReference type="NCBI Taxonomy" id="1759441"/>
    <lineage>
        <taxon>Eukaryota</taxon>
        <taxon>Fungi</taxon>
        <taxon>Dikarya</taxon>
        <taxon>Basidiomycota</taxon>
        <taxon>Agaricomycotina</taxon>
        <taxon>Agaricomycetes</taxon>
        <taxon>Agaricomycetidae</taxon>
        <taxon>Atheliales</taxon>
        <taxon>Atheliaceae</taxon>
        <taxon>Athelia</taxon>
    </lineage>
</organism>
<feature type="repeat" description="WD" evidence="3">
    <location>
        <begin position="19"/>
        <end position="60"/>
    </location>
</feature>
<gene>
    <name evidence="4" type="ORF">FIBSPDRAFT_760224</name>
</gene>
<dbReference type="PROSITE" id="PS50294">
    <property type="entry name" value="WD_REPEATS_REGION"/>
    <property type="match status" value="1"/>
</dbReference>
<dbReference type="OrthoDB" id="2800964at2759"/>
<evidence type="ECO:0000256" key="3">
    <source>
        <dbReference type="PROSITE-ProRule" id="PRU00221"/>
    </source>
</evidence>
<keyword evidence="1 3" id="KW-0853">WD repeat</keyword>
<reference evidence="4" key="1">
    <citation type="journal article" date="2016" name="Mol. Biol. Evol.">
        <title>Comparative Genomics of Early-Diverging Mushroom-Forming Fungi Provides Insights into the Origins of Lignocellulose Decay Capabilities.</title>
        <authorList>
            <person name="Nagy L.G."/>
            <person name="Riley R."/>
            <person name="Tritt A."/>
            <person name="Adam C."/>
            <person name="Daum C."/>
            <person name="Floudas D."/>
            <person name="Sun H."/>
            <person name="Yadav J.S."/>
            <person name="Pangilinan J."/>
            <person name="Larsson K.H."/>
            <person name="Matsuura K."/>
            <person name="Barry K."/>
            <person name="Labutti K."/>
            <person name="Kuo R."/>
            <person name="Ohm R.A."/>
            <person name="Bhattacharya S.S."/>
            <person name="Shirouzu T."/>
            <person name="Yoshinaga Y."/>
            <person name="Martin F.M."/>
            <person name="Grigoriev I.V."/>
            <person name="Hibbett D.S."/>
        </authorList>
    </citation>
    <scope>NUCLEOTIDE SEQUENCE [LARGE SCALE GENOMIC DNA]</scope>
    <source>
        <strain evidence="4">CBS 109695</strain>
    </source>
</reference>
<dbReference type="PROSITE" id="PS00678">
    <property type="entry name" value="WD_REPEATS_1"/>
    <property type="match status" value="1"/>
</dbReference>
<dbReference type="Pfam" id="PF00400">
    <property type="entry name" value="WD40"/>
    <property type="match status" value="3"/>
</dbReference>
<dbReference type="Gene3D" id="2.130.10.10">
    <property type="entry name" value="YVTN repeat-like/Quinoprotein amine dehydrogenase"/>
    <property type="match status" value="1"/>
</dbReference>
<dbReference type="SMART" id="SM00320">
    <property type="entry name" value="WD40"/>
    <property type="match status" value="3"/>
</dbReference>
<dbReference type="AlphaFoldDB" id="A0A165Y716"/>
<evidence type="ECO:0000313" key="4">
    <source>
        <dbReference type="EMBL" id="KZP09271.1"/>
    </source>
</evidence>
<evidence type="ECO:0000256" key="2">
    <source>
        <dbReference type="ARBA" id="ARBA00022737"/>
    </source>
</evidence>
<dbReference type="InterPro" id="IPR001680">
    <property type="entry name" value="WD40_rpt"/>
</dbReference>
<dbReference type="InterPro" id="IPR036322">
    <property type="entry name" value="WD40_repeat_dom_sf"/>
</dbReference>
<sequence>MSLDSSHRVEQCFKLSYTFKGLSEGVNALAINPDGINLLSGCNDGQLMIWNILSGERIQDIDCAFNGHVSCLVWADTRELFAFGCADGSVHLYNWSEAKGCFAYVMQDKTHNDAVQTIAYDPHHKRLAGISQSSLQVWDVSDRW</sequence>
<evidence type="ECO:0000256" key="1">
    <source>
        <dbReference type="ARBA" id="ARBA00022574"/>
    </source>
</evidence>
<keyword evidence="2" id="KW-0677">Repeat</keyword>
<name>A0A165Y716_9AGAM</name>
<dbReference type="InterPro" id="IPR015943">
    <property type="entry name" value="WD40/YVTN_repeat-like_dom_sf"/>
</dbReference>
<protein>
    <submittedName>
        <fullName evidence="4">WD40 repeat-like protein</fullName>
    </submittedName>
</protein>
<accession>A0A165Y716</accession>
<dbReference type="PANTHER" id="PTHR19848:SF8">
    <property type="entry name" value="F-BOX AND WD REPEAT DOMAIN CONTAINING 7"/>
    <property type="match status" value="1"/>
</dbReference>
<dbReference type="PANTHER" id="PTHR19848">
    <property type="entry name" value="WD40 REPEAT PROTEIN"/>
    <property type="match status" value="1"/>
</dbReference>
<dbReference type="SUPFAM" id="SSF50978">
    <property type="entry name" value="WD40 repeat-like"/>
    <property type="match status" value="1"/>
</dbReference>